<dbReference type="PANTHER" id="PTHR10314">
    <property type="entry name" value="CYSTATHIONINE BETA-SYNTHASE"/>
    <property type="match status" value="1"/>
</dbReference>
<evidence type="ECO:0000256" key="5">
    <source>
        <dbReference type="ARBA" id="ARBA00022679"/>
    </source>
</evidence>
<dbReference type="InterPro" id="IPR005856">
    <property type="entry name" value="Cys_synth"/>
</dbReference>
<dbReference type="InterPro" id="IPR001926">
    <property type="entry name" value="TrpB-like_PALP"/>
</dbReference>
<organism evidence="14 15">
    <name type="scientific">Thermophilibacter provencensis</name>
    <dbReference type="NCBI Taxonomy" id="1852386"/>
    <lineage>
        <taxon>Bacteria</taxon>
        <taxon>Bacillati</taxon>
        <taxon>Actinomycetota</taxon>
        <taxon>Coriobacteriia</taxon>
        <taxon>Coriobacteriales</taxon>
        <taxon>Atopobiaceae</taxon>
        <taxon>Thermophilibacter</taxon>
    </lineage>
</organism>
<dbReference type="PROSITE" id="PS00901">
    <property type="entry name" value="CYS_SYNTHASE"/>
    <property type="match status" value="1"/>
</dbReference>
<evidence type="ECO:0000256" key="11">
    <source>
        <dbReference type="PIRSR" id="PIRSR605856-51"/>
    </source>
</evidence>
<comment type="similarity">
    <text evidence="3 12">Belongs to the cysteine synthase/cystathionine beta-synthase family.</text>
</comment>
<dbReference type="GO" id="GO:0004124">
    <property type="term" value="F:cysteine synthase activity"/>
    <property type="evidence" value="ECO:0007669"/>
    <property type="project" value="UniProtKB-UniRule"/>
</dbReference>
<keyword evidence="7 12" id="KW-0198">Cysteine biosynthesis</keyword>
<evidence type="ECO:0000256" key="2">
    <source>
        <dbReference type="ARBA" id="ARBA00004962"/>
    </source>
</evidence>
<keyword evidence="5 12" id="KW-0808">Transferase</keyword>
<feature type="binding site" evidence="10">
    <location>
        <position position="73"/>
    </location>
    <ligand>
        <name>pyridoxal 5'-phosphate</name>
        <dbReference type="ChEBI" id="CHEBI:597326"/>
    </ligand>
</feature>
<dbReference type="Proteomes" id="UP000697330">
    <property type="component" value="Unassembled WGS sequence"/>
</dbReference>
<gene>
    <name evidence="14" type="primary">cysK</name>
    <name evidence="14" type="ORF">K8U72_11110</name>
</gene>
<evidence type="ECO:0000259" key="13">
    <source>
        <dbReference type="Pfam" id="PF00291"/>
    </source>
</evidence>
<comment type="function">
    <text evidence="9">Catalyzes the conversion of O-acetylserine (OAS) to cysteine through the elimination of acetate and addition of hydrogen sulfide.</text>
</comment>
<proteinExistence type="inferred from homology"/>
<dbReference type="RefSeq" id="WP_274959807.1">
    <property type="nucleotide sequence ID" value="NZ_DYWQ01000167.1"/>
</dbReference>
<dbReference type="GO" id="GO:0005737">
    <property type="term" value="C:cytoplasm"/>
    <property type="evidence" value="ECO:0007669"/>
    <property type="project" value="UniProtKB-ARBA"/>
</dbReference>
<comment type="pathway">
    <text evidence="2">Amino-acid biosynthesis; L-cysteine biosynthesis; L-cysteine from L-serine: step 2/2.</text>
</comment>
<sequence length="303" mass="30719">MRHARTVEALVGSTPLVDLSDLTSSPVTILGKLEAANPGGSAKDRVARAMVDAAEREGRLAPGGTIIEPTSGNTGVGLAMVAAARGYHLILTMPETMSVERRRLAAAYGAEVVLTPGPEGMAGAVARAEELAAATPNSIIAGQFDNPANPRAHYEATGPEIWADTEGSVDVLVAGVGTGGTISGSARFLKEKNPGLRAVAVEPAESQVLAGGAAGPHKIQGIGANFVPGNFDRSVVDEIVPVASDDAVTTMKRLAGELGVLVGISSGAAVAAALSLAERPDMAGKTIVAVLPDTGERYLSMDL</sequence>
<feature type="modified residue" description="N6-(pyridoxal phosphate)lysine" evidence="11">
    <location>
        <position position="43"/>
    </location>
</feature>
<feature type="binding site" evidence="10">
    <location>
        <begin position="177"/>
        <end position="181"/>
    </location>
    <ligand>
        <name>pyridoxal 5'-phosphate</name>
        <dbReference type="ChEBI" id="CHEBI:597326"/>
    </ligand>
</feature>
<comment type="cofactor">
    <cofactor evidence="1 10 12">
        <name>pyridoxal 5'-phosphate</name>
        <dbReference type="ChEBI" id="CHEBI:597326"/>
    </cofactor>
</comment>
<keyword evidence="6 10" id="KW-0663">Pyridoxal phosphate</keyword>
<dbReference type="AlphaFoldDB" id="A0A921GGG0"/>
<accession>A0A921GGG0</accession>
<evidence type="ECO:0000256" key="8">
    <source>
        <dbReference type="ARBA" id="ARBA00047931"/>
    </source>
</evidence>
<dbReference type="InterPro" id="IPR036052">
    <property type="entry name" value="TrpB-like_PALP_sf"/>
</dbReference>
<feature type="binding site" evidence="10">
    <location>
        <position position="265"/>
    </location>
    <ligand>
        <name>pyridoxal 5'-phosphate</name>
        <dbReference type="ChEBI" id="CHEBI:597326"/>
    </ligand>
</feature>
<dbReference type="InterPro" id="IPR001216">
    <property type="entry name" value="P-phosphate_BS"/>
</dbReference>
<evidence type="ECO:0000256" key="3">
    <source>
        <dbReference type="ARBA" id="ARBA00007103"/>
    </source>
</evidence>
<dbReference type="NCBIfam" id="TIGR01136">
    <property type="entry name" value="cysKM"/>
    <property type="match status" value="1"/>
</dbReference>
<reference evidence="14" key="1">
    <citation type="journal article" date="2021" name="PeerJ">
        <title>Extensive microbial diversity within the chicken gut microbiome revealed by metagenomics and culture.</title>
        <authorList>
            <person name="Gilroy R."/>
            <person name="Ravi A."/>
            <person name="Getino M."/>
            <person name="Pursley I."/>
            <person name="Horton D.L."/>
            <person name="Alikhan N.F."/>
            <person name="Baker D."/>
            <person name="Gharbi K."/>
            <person name="Hall N."/>
            <person name="Watson M."/>
            <person name="Adriaenssens E.M."/>
            <person name="Foster-Nyarko E."/>
            <person name="Jarju S."/>
            <person name="Secka A."/>
            <person name="Antonio M."/>
            <person name="Oren A."/>
            <person name="Chaudhuri R.R."/>
            <person name="La Ragione R."/>
            <person name="Hildebrand F."/>
            <person name="Pallen M.J."/>
        </authorList>
    </citation>
    <scope>NUCLEOTIDE SEQUENCE</scope>
    <source>
        <strain evidence="14">CHK124-7917</strain>
    </source>
</reference>
<evidence type="ECO:0000313" key="14">
    <source>
        <dbReference type="EMBL" id="HJF46307.1"/>
    </source>
</evidence>
<dbReference type="Gene3D" id="3.40.50.1100">
    <property type="match status" value="2"/>
</dbReference>
<dbReference type="FunFam" id="3.40.50.1100:FF:000067">
    <property type="entry name" value="Cysteine synthase"/>
    <property type="match status" value="1"/>
</dbReference>
<protein>
    <recommendedName>
        <fullName evidence="12">Cysteine synthase</fullName>
        <ecNumber evidence="12">2.5.1.47</ecNumber>
    </recommendedName>
</protein>
<dbReference type="GO" id="GO:0006535">
    <property type="term" value="P:cysteine biosynthetic process from serine"/>
    <property type="evidence" value="ECO:0007669"/>
    <property type="project" value="UniProtKB-UniRule"/>
</dbReference>
<feature type="domain" description="Tryptophan synthase beta chain-like PALP" evidence="13">
    <location>
        <begin position="9"/>
        <end position="293"/>
    </location>
</feature>
<evidence type="ECO:0000256" key="12">
    <source>
        <dbReference type="RuleBase" id="RU003985"/>
    </source>
</evidence>
<comment type="caution">
    <text evidence="14">The sequence shown here is derived from an EMBL/GenBank/DDBJ whole genome shotgun (WGS) entry which is preliminary data.</text>
</comment>
<dbReference type="SUPFAM" id="SSF53686">
    <property type="entry name" value="Tryptophan synthase beta subunit-like PLP-dependent enzymes"/>
    <property type="match status" value="1"/>
</dbReference>
<dbReference type="Pfam" id="PF00291">
    <property type="entry name" value="PALP"/>
    <property type="match status" value="1"/>
</dbReference>
<dbReference type="NCBIfam" id="TIGR01139">
    <property type="entry name" value="cysK"/>
    <property type="match status" value="1"/>
</dbReference>
<evidence type="ECO:0000313" key="15">
    <source>
        <dbReference type="Proteomes" id="UP000697330"/>
    </source>
</evidence>
<name>A0A921GGG0_9ACTN</name>
<reference evidence="14" key="2">
    <citation type="submission" date="2021-09" db="EMBL/GenBank/DDBJ databases">
        <authorList>
            <person name="Gilroy R."/>
        </authorList>
    </citation>
    <scope>NUCLEOTIDE SEQUENCE</scope>
    <source>
        <strain evidence="14">CHK124-7917</strain>
    </source>
</reference>
<evidence type="ECO:0000256" key="1">
    <source>
        <dbReference type="ARBA" id="ARBA00001933"/>
    </source>
</evidence>
<evidence type="ECO:0000256" key="4">
    <source>
        <dbReference type="ARBA" id="ARBA00022605"/>
    </source>
</evidence>
<dbReference type="EMBL" id="DYWQ01000167">
    <property type="protein sequence ID" value="HJF46307.1"/>
    <property type="molecule type" value="Genomic_DNA"/>
</dbReference>
<evidence type="ECO:0000256" key="7">
    <source>
        <dbReference type="ARBA" id="ARBA00023192"/>
    </source>
</evidence>
<dbReference type="InterPro" id="IPR050214">
    <property type="entry name" value="Cys_Synth/Cystath_Beta-Synth"/>
</dbReference>
<keyword evidence="4 12" id="KW-0028">Amino-acid biosynthesis</keyword>
<dbReference type="InterPro" id="IPR005859">
    <property type="entry name" value="CysK"/>
</dbReference>
<dbReference type="CDD" id="cd01561">
    <property type="entry name" value="CBS_like"/>
    <property type="match status" value="1"/>
</dbReference>
<comment type="catalytic activity">
    <reaction evidence="8 12">
        <text>O-acetyl-L-serine + hydrogen sulfide = L-cysteine + acetate</text>
        <dbReference type="Rhea" id="RHEA:14829"/>
        <dbReference type="ChEBI" id="CHEBI:29919"/>
        <dbReference type="ChEBI" id="CHEBI:30089"/>
        <dbReference type="ChEBI" id="CHEBI:35235"/>
        <dbReference type="ChEBI" id="CHEBI:58340"/>
        <dbReference type="EC" id="2.5.1.47"/>
    </reaction>
</comment>
<evidence type="ECO:0000256" key="9">
    <source>
        <dbReference type="ARBA" id="ARBA00053442"/>
    </source>
</evidence>
<dbReference type="EC" id="2.5.1.47" evidence="12"/>
<evidence type="ECO:0000256" key="6">
    <source>
        <dbReference type="ARBA" id="ARBA00022898"/>
    </source>
</evidence>
<evidence type="ECO:0000256" key="10">
    <source>
        <dbReference type="PIRSR" id="PIRSR605856-50"/>
    </source>
</evidence>